<evidence type="ECO:0000256" key="11">
    <source>
        <dbReference type="RuleBase" id="RU003313"/>
    </source>
</evidence>
<dbReference type="GO" id="GO:0030488">
    <property type="term" value="P:tRNA methylation"/>
    <property type="evidence" value="ECO:0007669"/>
    <property type="project" value="TreeGrafter"/>
</dbReference>
<dbReference type="NCBIfam" id="TIGR00450">
    <property type="entry name" value="mnmE_trmE_thdF"/>
    <property type="match status" value="1"/>
</dbReference>
<dbReference type="EMBL" id="OJIN01000230">
    <property type="protein sequence ID" value="SPD76167.1"/>
    <property type="molecule type" value="Genomic_DNA"/>
</dbReference>
<feature type="binding site" evidence="10">
    <location>
        <position position="99"/>
    </location>
    <ligand>
        <name>(6S)-5-formyl-5,6,7,8-tetrahydrofolate</name>
        <dbReference type="ChEBI" id="CHEBI:57457"/>
    </ligand>
</feature>
<dbReference type="GO" id="GO:0003924">
    <property type="term" value="F:GTPase activity"/>
    <property type="evidence" value="ECO:0007669"/>
    <property type="project" value="UniProtKB-UniRule"/>
</dbReference>
<comment type="similarity">
    <text evidence="1 10 11">Belongs to the TRAFAC class TrmE-Era-EngA-EngB-Septin-like GTPase superfamily. TrmE GTPase family.</text>
</comment>
<keyword evidence="5 10" id="KW-0547">Nucleotide-binding</keyword>
<feature type="binding site" evidence="10">
    <location>
        <position position="36"/>
    </location>
    <ligand>
        <name>(6S)-5-formyl-5,6,7,8-tetrahydrofolate</name>
        <dbReference type="ChEBI" id="CHEBI:57457"/>
    </ligand>
</feature>
<comment type="function">
    <text evidence="10">Exhibits a very high intrinsic GTPase hydrolysis rate. Involved in the addition of a carboxymethylaminomethyl (cmnm) group at the wobble position (U34) of certain tRNAs, forming tRNA-cmnm(5)s(2)U34.</text>
</comment>
<keyword evidence="4 10" id="KW-0479">Metal-binding</keyword>
<evidence type="ECO:0000256" key="10">
    <source>
        <dbReference type="HAMAP-Rule" id="MF_00379"/>
    </source>
</evidence>
<gene>
    <name evidence="10 13" type="primary">mnmE</name>
    <name evidence="10" type="synonym">trmE</name>
    <name evidence="13" type="ORF">PITCH_A840053</name>
</gene>
<evidence type="ECO:0000256" key="1">
    <source>
        <dbReference type="ARBA" id="ARBA00011043"/>
    </source>
</evidence>
<dbReference type="GO" id="GO:0005525">
    <property type="term" value="F:GTP binding"/>
    <property type="evidence" value="ECO:0007669"/>
    <property type="project" value="UniProtKB-UniRule"/>
</dbReference>
<evidence type="ECO:0000259" key="12">
    <source>
        <dbReference type="PROSITE" id="PS51709"/>
    </source>
</evidence>
<dbReference type="PANTHER" id="PTHR42714">
    <property type="entry name" value="TRNA MODIFICATION GTPASE GTPBP3"/>
    <property type="match status" value="1"/>
</dbReference>
<feature type="binding site" evidence="10">
    <location>
        <position position="266"/>
    </location>
    <ligand>
        <name>K(+)</name>
        <dbReference type="ChEBI" id="CHEBI:29103"/>
    </ligand>
</feature>
<evidence type="ECO:0000256" key="6">
    <source>
        <dbReference type="ARBA" id="ARBA00022801"/>
    </source>
</evidence>
<dbReference type="Pfam" id="PF01926">
    <property type="entry name" value="MMR_HSR1"/>
    <property type="match status" value="1"/>
</dbReference>
<dbReference type="InterPro" id="IPR006073">
    <property type="entry name" value="GTP-bd"/>
</dbReference>
<proteinExistence type="inferred from homology"/>
<keyword evidence="2 10" id="KW-0963">Cytoplasm</keyword>
<dbReference type="CDD" id="cd04164">
    <property type="entry name" value="trmE"/>
    <property type="match status" value="1"/>
</dbReference>
<dbReference type="InterPro" id="IPR027417">
    <property type="entry name" value="P-loop_NTPase"/>
</dbReference>
<dbReference type="Gene3D" id="1.20.120.430">
    <property type="entry name" value="tRNA modification GTPase MnmE domain 2"/>
    <property type="match status" value="1"/>
</dbReference>
<dbReference type="Gene3D" id="3.40.50.300">
    <property type="entry name" value="P-loop containing nucleotide triphosphate hydrolases"/>
    <property type="match status" value="1"/>
</dbReference>
<dbReference type="PROSITE" id="PS51709">
    <property type="entry name" value="G_TRME"/>
    <property type="match status" value="1"/>
</dbReference>
<sequence length="470" mass="51536">MNNGREIKDAENIFSDPDTIAAIATPIGQAGIGIIRISGPLSLDIARKIFRPKNSVENFKSHFLYLGEVYDPSSMSLIDEVLLSYMKAPHSYTREDVIEINSHSGYLILSMILQVVIDEGARLARPGEFTFRAFLNGRIDLTQAEAVMNLINSQSSKGLHLACQQVQGVFRQQIEILRQRVVDMLAQVEVAIDFPEADVEILSRVDAVSAIKKNLLSPVKALIAAHSSRSFWIDGVNTVIAGRVNAGKSSLFNRLLNEQRAIVTSVPGTTRDVIGSHVSVNGVPLRLMDTAGFGHTRDEVDRIGVQLAEQKMMEADFVMVVIDQSRPLNDDDLGIIKMVRGKSSLMVINKIDLPCALDQGSYLDGLPIVRISALTGQGIDDLKKTIVQCFLKDDMNLVSSNVVPNVRHKKALVEAEGYFNGAMKNLEKDSPMEVVAVELKSGLDALGEIIGETTGEEVWDSIFSQFCLGK</sequence>
<feature type="binding site" evidence="10">
    <location>
        <begin position="245"/>
        <end position="250"/>
    </location>
    <ligand>
        <name>GTP</name>
        <dbReference type="ChEBI" id="CHEBI:37565"/>
    </ligand>
</feature>
<keyword evidence="6 10" id="KW-0378">Hydrolase</keyword>
<dbReference type="GO" id="GO:0002098">
    <property type="term" value="P:tRNA wobble uridine modification"/>
    <property type="evidence" value="ECO:0007669"/>
    <property type="project" value="TreeGrafter"/>
</dbReference>
<dbReference type="PANTHER" id="PTHR42714:SF2">
    <property type="entry name" value="TRNA MODIFICATION GTPASE GTPBP3, MITOCHONDRIAL"/>
    <property type="match status" value="1"/>
</dbReference>
<dbReference type="GO" id="GO:0046872">
    <property type="term" value="F:metal ion binding"/>
    <property type="evidence" value="ECO:0007669"/>
    <property type="project" value="UniProtKB-KW"/>
</dbReference>
<evidence type="ECO:0000256" key="7">
    <source>
        <dbReference type="ARBA" id="ARBA00022842"/>
    </source>
</evidence>
<dbReference type="Pfam" id="PF12631">
    <property type="entry name" value="MnmE_helical"/>
    <property type="match status" value="1"/>
</dbReference>
<accession>A0A445N383</accession>
<keyword evidence="9 10" id="KW-0342">GTP-binding</keyword>
<feature type="binding site" evidence="10">
    <location>
        <position position="245"/>
    </location>
    <ligand>
        <name>K(+)</name>
        <dbReference type="ChEBI" id="CHEBI:29103"/>
    </ligand>
</feature>
<dbReference type="InterPro" id="IPR027368">
    <property type="entry name" value="MnmE_dom2"/>
</dbReference>
<dbReference type="GO" id="GO:0005829">
    <property type="term" value="C:cytosol"/>
    <property type="evidence" value="ECO:0007669"/>
    <property type="project" value="TreeGrafter"/>
</dbReference>
<evidence type="ECO:0000313" key="13">
    <source>
        <dbReference type="EMBL" id="SPD76167.1"/>
    </source>
</evidence>
<dbReference type="AlphaFoldDB" id="A0A445N383"/>
<dbReference type="SUPFAM" id="SSF52540">
    <property type="entry name" value="P-loop containing nucleoside triphosphate hydrolases"/>
    <property type="match status" value="1"/>
</dbReference>
<dbReference type="Gene3D" id="3.30.1360.120">
    <property type="entry name" value="Probable tRNA modification gtpase trme, domain 1"/>
    <property type="match status" value="1"/>
</dbReference>
<protein>
    <recommendedName>
        <fullName evidence="10">tRNA modification GTPase MnmE</fullName>
        <ecNumber evidence="10">3.6.-.-</ecNumber>
    </recommendedName>
</protein>
<feature type="binding site" evidence="10">
    <location>
        <begin position="289"/>
        <end position="292"/>
    </location>
    <ligand>
        <name>GTP</name>
        <dbReference type="ChEBI" id="CHEBI:37565"/>
    </ligand>
</feature>
<feature type="binding site" evidence="10">
    <location>
        <position position="269"/>
    </location>
    <ligand>
        <name>K(+)</name>
        <dbReference type="ChEBI" id="CHEBI:29103"/>
    </ligand>
</feature>
<keyword evidence="8 10" id="KW-0630">Potassium</keyword>
<comment type="subunit">
    <text evidence="10">Homodimer. Heterotetramer of two MnmE and two MnmG subunits.</text>
</comment>
<evidence type="ECO:0000256" key="2">
    <source>
        <dbReference type="ARBA" id="ARBA00022490"/>
    </source>
</evidence>
<feature type="domain" description="TrmE-type G" evidence="12">
    <location>
        <begin position="235"/>
        <end position="391"/>
    </location>
</feature>
<keyword evidence="3 10" id="KW-0819">tRNA processing</keyword>
<feature type="binding site" evidence="10">
    <location>
        <position position="264"/>
    </location>
    <ligand>
        <name>K(+)</name>
        <dbReference type="ChEBI" id="CHEBI:29103"/>
    </ligand>
</feature>
<dbReference type="InterPro" id="IPR018948">
    <property type="entry name" value="GTP-bd_TrmE_N"/>
</dbReference>
<evidence type="ECO:0000256" key="4">
    <source>
        <dbReference type="ARBA" id="ARBA00022723"/>
    </source>
</evidence>
<dbReference type="CDD" id="cd14858">
    <property type="entry name" value="TrmE_N"/>
    <property type="match status" value="1"/>
</dbReference>
<comment type="cofactor">
    <cofactor evidence="10">
        <name>K(+)</name>
        <dbReference type="ChEBI" id="CHEBI:29103"/>
    </cofactor>
    <text evidence="10">Binds 1 potassium ion per subunit.</text>
</comment>
<evidence type="ECO:0000256" key="3">
    <source>
        <dbReference type="ARBA" id="ARBA00022694"/>
    </source>
</evidence>
<dbReference type="InterPro" id="IPR031168">
    <property type="entry name" value="G_TrmE"/>
</dbReference>
<comment type="subcellular location">
    <subcellularLocation>
        <location evidence="10">Cytoplasm</location>
    </subcellularLocation>
</comment>
<feature type="binding site" evidence="10">
    <location>
        <position position="249"/>
    </location>
    <ligand>
        <name>Mg(2+)</name>
        <dbReference type="ChEBI" id="CHEBI:18420"/>
    </ligand>
</feature>
<dbReference type="HAMAP" id="MF_00379">
    <property type="entry name" value="GTPase_MnmE"/>
    <property type="match status" value="1"/>
</dbReference>
<dbReference type="Pfam" id="PF10396">
    <property type="entry name" value="TrmE_N"/>
    <property type="match status" value="1"/>
</dbReference>
<dbReference type="InterPro" id="IPR025867">
    <property type="entry name" value="MnmE_helical"/>
</dbReference>
<feature type="binding site" evidence="10">
    <location>
        <position position="470"/>
    </location>
    <ligand>
        <name>(6S)-5-formyl-5,6,7,8-tetrahydrofolate</name>
        <dbReference type="ChEBI" id="CHEBI:57457"/>
    </ligand>
</feature>
<feature type="binding site" evidence="10">
    <location>
        <position position="270"/>
    </location>
    <ligand>
        <name>Mg(2+)</name>
        <dbReference type="ChEBI" id="CHEBI:18420"/>
    </ligand>
</feature>
<dbReference type="InterPro" id="IPR005225">
    <property type="entry name" value="Small_GTP-bd"/>
</dbReference>
<dbReference type="InterPro" id="IPR027266">
    <property type="entry name" value="TrmE/GcvT-like"/>
</dbReference>
<dbReference type="FunFam" id="3.30.1360.120:FF:000003">
    <property type="entry name" value="tRNA modification GTPase MnmE"/>
    <property type="match status" value="1"/>
</dbReference>
<evidence type="ECO:0000256" key="8">
    <source>
        <dbReference type="ARBA" id="ARBA00022958"/>
    </source>
</evidence>
<dbReference type="EC" id="3.6.-.-" evidence="10"/>
<feature type="binding site" evidence="10">
    <location>
        <begin position="264"/>
        <end position="270"/>
    </location>
    <ligand>
        <name>GTP</name>
        <dbReference type="ChEBI" id="CHEBI:37565"/>
    </ligand>
</feature>
<dbReference type="FunFam" id="3.40.50.300:FF:001376">
    <property type="entry name" value="tRNA modification GTPase MnmE"/>
    <property type="match status" value="1"/>
</dbReference>
<reference evidence="13" key="1">
    <citation type="submission" date="2018-01" db="EMBL/GenBank/DDBJ databases">
        <authorList>
            <person name="Regsiter A."/>
            <person name="William W."/>
        </authorList>
    </citation>
    <scope>NUCLEOTIDE SEQUENCE</scope>
    <source>
        <strain evidence="13">TRIP AH-1</strain>
    </source>
</reference>
<evidence type="ECO:0000256" key="5">
    <source>
        <dbReference type="ARBA" id="ARBA00022741"/>
    </source>
</evidence>
<evidence type="ECO:0000256" key="9">
    <source>
        <dbReference type="ARBA" id="ARBA00023134"/>
    </source>
</evidence>
<comment type="caution">
    <text evidence="10">Lacks conserved residue(s) required for the propagation of feature annotation.</text>
</comment>
<name>A0A445N383_9BACT</name>
<feature type="binding site" evidence="10">
    <location>
        <position position="138"/>
    </location>
    <ligand>
        <name>(6S)-5-formyl-5,6,7,8-tetrahydrofolate</name>
        <dbReference type="ChEBI" id="CHEBI:57457"/>
    </ligand>
</feature>
<keyword evidence="7 10" id="KW-0460">Magnesium</keyword>
<organism evidence="13">
    <name type="scientific">uncultured Desulfobacterium sp</name>
    <dbReference type="NCBI Taxonomy" id="201089"/>
    <lineage>
        <taxon>Bacteria</taxon>
        <taxon>Pseudomonadati</taxon>
        <taxon>Thermodesulfobacteriota</taxon>
        <taxon>Desulfobacteria</taxon>
        <taxon>Desulfobacterales</taxon>
        <taxon>Desulfobacteriaceae</taxon>
        <taxon>Desulfobacterium</taxon>
        <taxon>environmental samples</taxon>
    </lineage>
</organism>
<dbReference type="GO" id="GO:0042802">
    <property type="term" value="F:identical protein binding"/>
    <property type="evidence" value="ECO:0007669"/>
    <property type="project" value="UniProtKB-ARBA"/>
</dbReference>
<dbReference type="InterPro" id="IPR004520">
    <property type="entry name" value="GTPase_MnmE"/>
</dbReference>
<dbReference type="NCBIfam" id="TIGR00231">
    <property type="entry name" value="small_GTP"/>
    <property type="match status" value="1"/>
</dbReference>